<dbReference type="EMBL" id="NOUV01000014">
    <property type="protein sequence ID" value="PDX86990.1"/>
    <property type="molecule type" value="Genomic_DNA"/>
</dbReference>
<organism evidence="10 11">
    <name type="scientific">Faecalibacterium prausnitzii</name>
    <dbReference type="NCBI Taxonomy" id="853"/>
    <lineage>
        <taxon>Bacteria</taxon>
        <taxon>Bacillati</taxon>
        <taxon>Bacillota</taxon>
        <taxon>Clostridia</taxon>
        <taxon>Eubacteriales</taxon>
        <taxon>Oscillospiraceae</taxon>
        <taxon>Faecalibacterium</taxon>
    </lineage>
</organism>
<dbReference type="Pfam" id="PF02899">
    <property type="entry name" value="Phage_int_SAM_1"/>
    <property type="match status" value="1"/>
</dbReference>
<dbReference type="InterPro" id="IPR004107">
    <property type="entry name" value="Integrase_SAM-like_N"/>
</dbReference>
<dbReference type="PROSITE" id="PS51900">
    <property type="entry name" value="CB"/>
    <property type="match status" value="1"/>
</dbReference>
<evidence type="ECO:0000259" key="9">
    <source>
        <dbReference type="PROSITE" id="PS51900"/>
    </source>
</evidence>
<keyword evidence="3" id="KW-0229">DNA integration</keyword>
<dbReference type="Gene3D" id="1.10.150.130">
    <property type="match status" value="1"/>
</dbReference>
<dbReference type="Gene3D" id="1.10.443.10">
    <property type="entry name" value="Intergrase catalytic core"/>
    <property type="match status" value="1"/>
</dbReference>
<dbReference type="InterPro" id="IPR013762">
    <property type="entry name" value="Integrase-like_cat_sf"/>
</dbReference>
<feature type="domain" description="Core-binding (CB)" evidence="9">
    <location>
        <begin position="55"/>
        <end position="136"/>
    </location>
</feature>
<comment type="function">
    <text evidence="1">Site-specific tyrosine recombinase, which acts by catalyzing the cutting and rejoining of the recombining DNA molecules.</text>
</comment>
<sequence length="381" mass="43340">MPKSRKGQRADGRYQVKRKMPDGKYKVFYGKTKTEAEAKYKEALMQRKEESAKAELFEAVAKDYWEKLLKRIVEGTDSSYRSNYDRCVKYFAGRRMDEITPAMVAGFGQALKDEGLSTSSIRNTISVLRGIFRGWRLASGSAYNPMQDIKPPAGKPAAIREPPTDKELALFRAHPEGFGLCAWMLMYTGCRLGELIALRWEDIDFENNKIYVSKKVSWSGGGVKIQDPKTNNGVRVIPLMPHLRQEIEPRRGKPTEYVIGGMARPLTDAEYHSRWLSYCTDLGLVRPSKSKTRYRDSRRGPKSSANPLPPVMEPTVTAHQFRHAFASDLYDAGVGVLEAKKIMGHSDISTTYKIYTHIRERKLKDATQKMIAYYNGQDDEK</sequence>
<dbReference type="GO" id="GO:0003677">
    <property type="term" value="F:DNA binding"/>
    <property type="evidence" value="ECO:0007669"/>
    <property type="project" value="UniProtKB-UniRule"/>
</dbReference>
<accession>A0A2A7B6F7</accession>
<evidence type="ECO:0000256" key="3">
    <source>
        <dbReference type="ARBA" id="ARBA00022908"/>
    </source>
</evidence>
<keyword evidence="5" id="KW-0233">DNA recombination</keyword>
<evidence type="ECO:0000256" key="2">
    <source>
        <dbReference type="ARBA" id="ARBA00008857"/>
    </source>
</evidence>
<dbReference type="PANTHER" id="PTHR30349">
    <property type="entry name" value="PHAGE INTEGRASE-RELATED"/>
    <property type="match status" value="1"/>
</dbReference>
<keyword evidence="4 6" id="KW-0238">DNA-binding</keyword>
<evidence type="ECO:0008006" key="12">
    <source>
        <dbReference type="Google" id="ProtNLM"/>
    </source>
</evidence>
<dbReference type="PANTHER" id="PTHR30349:SF41">
    <property type="entry name" value="INTEGRASE_RECOMBINASE PROTEIN MJ0367-RELATED"/>
    <property type="match status" value="1"/>
</dbReference>
<evidence type="ECO:0000256" key="1">
    <source>
        <dbReference type="ARBA" id="ARBA00003283"/>
    </source>
</evidence>
<dbReference type="InterPro" id="IPR011010">
    <property type="entry name" value="DNA_brk_join_enz"/>
</dbReference>
<evidence type="ECO:0000256" key="5">
    <source>
        <dbReference type="ARBA" id="ARBA00023172"/>
    </source>
</evidence>
<dbReference type="InterPro" id="IPR002104">
    <property type="entry name" value="Integrase_catalytic"/>
</dbReference>
<dbReference type="OrthoDB" id="9803188at2"/>
<protein>
    <recommendedName>
        <fullName evidence="12">Site-specific integrase</fullName>
    </recommendedName>
</protein>
<dbReference type="Proteomes" id="UP000220904">
    <property type="component" value="Unassembled WGS sequence"/>
</dbReference>
<comment type="caution">
    <text evidence="10">The sequence shown here is derived from an EMBL/GenBank/DDBJ whole genome shotgun (WGS) entry which is preliminary data.</text>
</comment>
<dbReference type="InterPro" id="IPR044068">
    <property type="entry name" value="CB"/>
</dbReference>
<comment type="similarity">
    <text evidence="2">Belongs to the 'phage' integrase family.</text>
</comment>
<evidence type="ECO:0000256" key="7">
    <source>
        <dbReference type="SAM" id="MobiDB-lite"/>
    </source>
</evidence>
<dbReference type="InterPro" id="IPR010998">
    <property type="entry name" value="Integrase_recombinase_N"/>
</dbReference>
<dbReference type="InterPro" id="IPR050090">
    <property type="entry name" value="Tyrosine_recombinase_XerCD"/>
</dbReference>
<dbReference type="CDD" id="cd01189">
    <property type="entry name" value="INT_ICEBs1_C_like"/>
    <property type="match status" value="1"/>
</dbReference>
<dbReference type="SUPFAM" id="SSF56349">
    <property type="entry name" value="DNA breaking-rejoining enzymes"/>
    <property type="match status" value="1"/>
</dbReference>
<evidence type="ECO:0000256" key="6">
    <source>
        <dbReference type="PROSITE-ProRule" id="PRU01248"/>
    </source>
</evidence>
<reference evidence="10 11" key="1">
    <citation type="journal article" date="2017" name="Front. Microbiol.">
        <title>New Insights into the Diversity of the Genus Faecalibacterium.</title>
        <authorList>
            <person name="Benevides L."/>
            <person name="Burman S."/>
            <person name="Martin R."/>
            <person name="Robert V."/>
            <person name="Thomas M."/>
            <person name="Miquel S."/>
            <person name="Chain F."/>
            <person name="Sokol H."/>
            <person name="Bermudez-Humaran L.G."/>
            <person name="Morrison M."/>
            <person name="Langella P."/>
            <person name="Azevedo V.A."/>
            <person name="Chatel J.M."/>
            <person name="Soares S."/>
        </authorList>
    </citation>
    <scope>NUCLEOTIDE SEQUENCE [LARGE SCALE GENOMIC DNA]</scope>
    <source>
        <strain evidence="10 11">AHMP21</strain>
    </source>
</reference>
<evidence type="ECO:0000256" key="4">
    <source>
        <dbReference type="ARBA" id="ARBA00023125"/>
    </source>
</evidence>
<evidence type="ECO:0000259" key="8">
    <source>
        <dbReference type="PROSITE" id="PS51898"/>
    </source>
</evidence>
<dbReference type="GO" id="GO:0015074">
    <property type="term" value="P:DNA integration"/>
    <property type="evidence" value="ECO:0007669"/>
    <property type="project" value="UniProtKB-KW"/>
</dbReference>
<evidence type="ECO:0000313" key="10">
    <source>
        <dbReference type="EMBL" id="PDX86990.1"/>
    </source>
</evidence>
<feature type="domain" description="Tyr recombinase" evidence="8">
    <location>
        <begin position="158"/>
        <end position="368"/>
    </location>
</feature>
<dbReference type="AlphaFoldDB" id="A0A2A7B6F7"/>
<gene>
    <name evidence="10" type="ORF">CHR60_09765</name>
</gene>
<dbReference type="PROSITE" id="PS51898">
    <property type="entry name" value="TYR_RECOMBINASE"/>
    <property type="match status" value="1"/>
</dbReference>
<dbReference type="RefSeq" id="WP_097792813.1">
    <property type="nucleotide sequence ID" value="NZ_NOUV01000014.1"/>
</dbReference>
<name>A0A2A7B6F7_9FIRM</name>
<dbReference type="GO" id="GO:0006310">
    <property type="term" value="P:DNA recombination"/>
    <property type="evidence" value="ECO:0007669"/>
    <property type="project" value="UniProtKB-KW"/>
</dbReference>
<dbReference type="Pfam" id="PF00589">
    <property type="entry name" value="Phage_integrase"/>
    <property type="match status" value="1"/>
</dbReference>
<evidence type="ECO:0000313" key="11">
    <source>
        <dbReference type="Proteomes" id="UP000220904"/>
    </source>
</evidence>
<feature type="region of interest" description="Disordered" evidence="7">
    <location>
        <begin position="289"/>
        <end position="311"/>
    </location>
</feature>
<proteinExistence type="inferred from homology"/>